<sequence length="421" mass="49170">MTLRDKIEECVDIMMQRKLDIFGLSETKRRDQGTEELRGGYHLIWSGGESCRNGVALIVSSDIKEKITEVFYISDRLLKINVKLSQKHEVVSILQCYAPQSGCSMNDKTEFESLLEDHIKERNTIVMGDMNAQVGKERNGFDNIIGPWSYGNRNDEGENLLDFCLRNEMIVGNTWFRKRESHKVVIPSVAMGGDHRLVVGTIIIKHPQKVTLIVIPSVAMGGDHRLVVGTIIIKHPQKVTLIQERNIKSWKLKDKIIAEQFRNLIQENIPNEESTSVEDEWKLFKTNLLTAAEKVCGKTNGRKKLKETPWWNEETRKATSKKNRAYRRHFNERTDETQRLYREAKKEAQKVINREKKRWYEEWEKTGNKELLYGICETQENEIRKNKSGYQRSESPEMIQRRRVAFIKMVKDLIWNSPRPH</sequence>
<dbReference type="Pfam" id="PF03372">
    <property type="entry name" value="Exo_endo_phos"/>
    <property type="match status" value="1"/>
</dbReference>
<dbReference type="InterPro" id="IPR005135">
    <property type="entry name" value="Endo/exonuclease/phosphatase"/>
</dbReference>
<name>A0A3Q0JCQ6_DIACI</name>
<dbReference type="AlphaFoldDB" id="A0A3Q0JCQ6"/>
<evidence type="ECO:0000259" key="1">
    <source>
        <dbReference type="Pfam" id="PF03372"/>
    </source>
</evidence>
<dbReference type="Proteomes" id="UP000079169">
    <property type="component" value="Unplaced"/>
</dbReference>
<evidence type="ECO:0000313" key="2">
    <source>
        <dbReference type="Proteomes" id="UP000079169"/>
    </source>
</evidence>
<dbReference type="RefSeq" id="XP_026686221.1">
    <property type="nucleotide sequence ID" value="XM_026830420.1"/>
</dbReference>
<dbReference type="InterPro" id="IPR036691">
    <property type="entry name" value="Endo/exonu/phosph_ase_sf"/>
</dbReference>
<dbReference type="Gene3D" id="3.60.10.10">
    <property type="entry name" value="Endonuclease/exonuclease/phosphatase"/>
    <property type="match status" value="1"/>
</dbReference>
<dbReference type="PANTHER" id="PTHR23227:SF67">
    <property type="entry name" value="CRANIOFACIAL DEVELOPMENT PROTEIN 2-LIKE"/>
    <property type="match status" value="1"/>
</dbReference>
<proteinExistence type="predicted"/>
<dbReference type="GeneID" id="103518691"/>
<dbReference type="KEGG" id="dci:103518691"/>
<dbReference type="STRING" id="121845.A0A3Q0JCQ6"/>
<dbReference type="PaxDb" id="121845-A0A3Q0JCQ6"/>
<gene>
    <name evidence="3" type="primary">LOC103518691</name>
</gene>
<feature type="domain" description="Endonuclease/exonuclease/phosphatase" evidence="1">
    <location>
        <begin position="11"/>
        <end position="149"/>
    </location>
</feature>
<reference evidence="3" key="1">
    <citation type="submission" date="2025-08" db="UniProtKB">
        <authorList>
            <consortium name="RefSeq"/>
        </authorList>
    </citation>
    <scope>IDENTIFICATION</scope>
</reference>
<dbReference type="InterPro" id="IPR027124">
    <property type="entry name" value="Swc5/CFDP1/2"/>
</dbReference>
<dbReference type="SUPFAM" id="SSF56219">
    <property type="entry name" value="DNase I-like"/>
    <property type="match status" value="1"/>
</dbReference>
<dbReference type="PANTHER" id="PTHR23227">
    <property type="entry name" value="BUCENTAUR RELATED"/>
    <property type="match status" value="1"/>
</dbReference>
<accession>A0A3Q0JCQ6</accession>
<organism evidence="2 3">
    <name type="scientific">Diaphorina citri</name>
    <name type="common">Asian citrus psyllid</name>
    <dbReference type="NCBI Taxonomy" id="121845"/>
    <lineage>
        <taxon>Eukaryota</taxon>
        <taxon>Metazoa</taxon>
        <taxon>Ecdysozoa</taxon>
        <taxon>Arthropoda</taxon>
        <taxon>Hexapoda</taxon>
        <taxon>Insecta</taxon>
        <taxon>Pterygota</taxon>
        <taxon>Neoptera</taxon>
        <taxon>Paraneoptera</taxon>
        <taxon>Hemiptera</taxon>
        <taxon>Sternorrhyncha</taxon>
        <taxon>Psylloidea</taxon>
        <taxon>Psyllidae</taxon>
        <taxon>Diaphorininae</taxon>
        <taxon>Diaphorina</taxon>
    </lineage>
</organism>
<keyword evidence="2" id="KW-1185">Reference proteome</keyword>
<dbReference type="GO" id="GO:0003824">
    <property type="term" value="F:catalytic activity"/>
    <property type="evidence" value="ECO:0007669"/>
    <property type="project" value="InterPro"/>
</dbReference>
<protein>
    <submittedName>
        <fullName evidence="3">Uncharacterized protein LOC103518691</fullName>
    </submittedName>
</protein>
<evidence type="ECO:0000313" key="3">
    <source>
        <dbReference type="RefSeq" id="XP_026686221.1"/>
    </source>
</evidence>